<evidence type="ECO:0000313" key="1">
    <source>
        <dbReference type="EMBL" id="MFC2927043.1"/>
    </source>
</evidence>
<dbReference type="Proteomes" id="UP001595379">
    <property type="component" value="Unassembled WGS sequence"/>
</dbReference>
<proteinExistence type="predicted"/>
<organism evidence="1 2">
    <name type="scientific">Hyphobacterium vulgare</name>
    <dbReference type="NCBI Taxonomy" id="1736751"/>
    <lineage>
        <taxon>Bacteria</taxon>
        <taxon>Pseudomonadati</taxon>
        <taxon>Pseudomonadota</taxon>
        <taxon>Alphaproteobacteria</taxon>
        <taxon>Maricaulales</taxon>
        <taxon>Maricaulaceae</taxon>
        <taxon>Hyphobacterium</taxon>
    </lineage>
</organism>
<gene>
    <name evidence="1" type="ORF">ACFOOR_13080</name>
</gene>
<evidence type="ECO:0008006" key="3">
    <source>
        <dbReference type="Google" id="ProtNLM"/>
    </source>
</evidence>
<name>A0ABV7A090_9PROT</name>
<protein>
    <recommendedName>
        <fullName evidence="3">DUF4142 domain-containing protein</fullName>
    </recommendedName>
</protein>
<keyword evidence="2" id="KW-1185">Reference proteome</keyword>
<comment type="caution">
    <text evidence="1">The sequence shown here is derived from an EMBL/GenBank/DDBJ whole genome shotgun (WGS) entry which is preliminary data.</text>
</comment>
<dbReference type="RefSeq" id="WP_343163035.1">
    <property type="nucleotide sequence ID" value="NZ_JBHRSV010000028.1"/>
</dbReference>
<sequence>MALTACVSTPQTASTADAVALTQGQSDLRTSSRQLVTHFQEAGWSANTGGSFGQLANMLLNGRSDTDAPTPSETYLARIASDNSDSSAIFTALDTDLATAAGMAGTVAVNARAIGEGGAADTAALAGDLTATEDAIASVSRALDFFDQAMSEAEGRIETDQVMALRARYSQLRTEFDRLGESADAIADRRRAVRSGAVS</sequence>
<dbReference type="EMBL" id="JBHRSV010000028">
    <property type="protein sequence ID" value="MFC2927043.1"/>
    <property type="molecule type" value="Genomic_DNA"/>
</dbReference>
<reference evidence="2" key="1">
    <citation type="journal article" date="2019" name="Int. J. Syst. Evol. Microbiol.">
        <title>The Global Catalogue of Microorganisms (GCM) 10K type strain sequencing project: providing services to taxonomists for standard genome sequencing and annotation.</title>
        <authorList>
            <consortium name="The Broad Institute Genomics Platform"/>
            <consortium name="The Broad Institute Genome Sequencing Center for Infectious Disease"/>
            <person name="Wu L."/>
            <person name="Ma J."/>
        </authorList>
    </citation>
    <scope>NUCLEOTIDE SEQUENCE [LARGE SCALE GENOMIC DNA]</scope>
    <source>
        <strain evidence="2">KCTC 52487</strain>
    </source>
</reference>
<accession>A0ABV7A090</accession>
<evidence type="ECO:0000313" key="2">
    <source>
        <dbReference type="Proteomes" id="UP001595379"/>
    </source>
</evidence>